<evidence type="ECO:0000256" key="4">
    <source>
        <dbReference type="PIRSR" id="PIRSR000303-1"/>
    </source>
</evidence>
<dbReference type="PIRSF" id="PIRSF000303">
    <property type="entry name" value="Glutathion_perox"/>
    <property type="match status" value="1"/>
</dbReference>
<dbReference type="AlphaFoldDB" id="A0A1J0KVU0"/>
<evidence type="ECO:0000256" key="3">
    <source>
        <dbReference type="ARBA" id="ARBA00023002"/>
    </source>
</evidence>
<dbReference type="GO" id="GO:0004601">
    <property type="term" value="F:peroxidase activity"/>
    <property type="evidence" value="ECO:0007669"/>
    <property type="project" value="UniProtKB-KW"/>
</dbReference>
<keyword evidence="7" id="KW-1185">Reference proteome</keyword>
<dbReference type="InterPro" id="IPR029759">
    <property type="entry name" value="GPX_AS"/>
</dbReference>
<dbReference type="PRINTS" id="PR01011">
    <property type="entry name" value="GLUTPROXDASE"/>
</dbReference>
<evidence type="ECO:0000256" key="5">
    <source>
        <dbReference type="RuleBase" id="RU000499"/>
    </source>
</evidence>
<dbReference type="PANTHER" id="PTHR11592:SF78">
    <property type="entry name" value="GLUTATHIONE PEROXIDASE"/>
    <property type="match status" value="1"/>
</dbReference>
<dbReference type="SUPFAM" id="SSF52833">
    <property type="entry name" value="Thioredoxin-like"/>
    <property type="match status" value="1"/>
</dbReference>
<dbReference type="EMBL" id="CP009654">
    <property type="protein sequence ID" value="APC97936.1"/>
    <property type="molecule type" value="Genomic_DNA"/>
</dbReference>
<dbReference type="FunFam" id="3.40.30.10:FF:000010">
    <property type="entry name" value="Glutathione peroxidase"/>
    <property type="match status" value="1"/>
</dbReference>
<dbReference type="GO" id="GO:0034599">
    <property type="term" value="P:cellular response to oxidative stress"/>
    <property type="evidence" value="ECO:0007669"/>
    <property type="project" value="TreeGrafter"/>
</dbReference>
<dbReference type="PANTHER" id="PTHR11592">
    <property type="entry name" value="GLUTATHIONE PEROXIDASE"/>
    <property type="match status" value="1"/>
</dbReference>
<name>A0A1J0KVU0_9GAMM</name>
<sequence>MSIYDFKLTANDGSAFELPKGKVLLIVNVASKCGFTKQYEGLQDLYQKYEDLEIIGFPCNSFGGQEPGSDEEIKNFCSTTYNVTFPIMKKTNVNGKDVEPIYKFLKENAKGILGTEKIKWNFTKFLVSRDGNQIERFAPQKTPGELIPTIEKLLKSSVL</sequence>
<dbReference type="Proteomes" id="UP000182521">
    <property type="component" value="Chromosome"/>
</dbReference>
<keyword evidence="3 5" id="KW-0560">Oxidoreductase</keyword>
<dbReference type="InterPro" id="IPR000889">
    <property type="entry name" value="Glutathione_peroxidase"/>
</dbReference>
<accession>A0A1J0KVU0</accession>
<comment type="similarity">
    <text evidence="1 5">Belongs to the glutathione peroxidase family.</text>
</comment>
<reference evidence="7" key="1">
    <citation type="submission" date="2014-10" db="EMBL/GenBank/DDBJ databases">
        <authorList>
            <person name="Kuske C.R."/>
            <person name="Challacombe J.F."/>
            <person name="Daligault H.E."/>
            <person name="Davenport K.W."/>
            <person name="Johnson S.L."/>
            <person name="Siddaramappa S."/>
            <person name="Petersen J.M."/>
        </authorList>
    </citation>
    <scope>NUCLEOTIDE SEQUENCE [LARGE SCALE GENOMIC DNA]</scope>
    <source>
        <strain evidence="7">CA97-1460</strain>
    </source>
</reference>
<organism evidence="6 7">
    <name type="scientific">Francisella frigiditurris</name>
    <dbReference type="NCBI Taxonomy" id="1542390"/>
    <lineage>
        <taxon>Bacteria</taxon>
        <taxon>Pseudomonadati</taxon>
        <taxon>Pseudomonadota</taxon>
        <taxon>Gammaproteobacteria</taxon>
        <taxon>Thiotrichales</taxon>
        <taxon>Francisellaceae</taxon>
        <taxon>Francisella</taxon>
    </lineage>
</organism>
<gene>
    <name evidence="6" type="ORF">KX01_1424</name>
</gene>
<evidence type="ECO:0000256" key="2">
    <source>
        <dbReference type="ARBA" id="ARBA00022559"/>
    </source>
</evidence>
<keyword evidence="2 5" id="KW-0575">Peroxidase</keyword>
<dbReference type="InterPro" id="IPR036249">
    <property type="entry name" value="Thioredoxin-like_sf"/>
</dbReference>
<dbReference type="Gene3D" id="3.40.30.10">
    <property type="entry name" value="Glutaredoxin"/>
    <property type="match status" value="1"/>
</dbReference>
<evidence type="ECO:0000313" key="7">
    <source>
        <dbReference type="Proteomes" id="UP000182521"/>
    </source>
</evidence>
<proteinExistence type="inferred from homology"/>
<protein>
    <recommendedName>
        <fullName evidence="5">Glutathione peroxidase</fullName>
    </recommendedName>
</protein>
<dbReference type="OrthoDB" id="9785502at2"/>
<evidence type="ECO:0000256" key="1">
    <source>
        <dbReference type="ARBA" id="ARBA00006926"/>
    </source>
</evidence>
<dbReference type="PROSITE" id="PS00460">
    <property type="entry name" value="GLUTATHIONE_PEROXID_1"/>
    <property type="match status" value="1"/>
</dbReference>
<dbReference type="KEGG" id="frc:KX01_1424"/>
<dbReference type="RefSeq" id="WP_071664317.1">
    <property type="nucleotide sequence ID" value="NZ_CP009654.1"/>
</dbReference>
<dbReference type="STRING" id="1542390.KX01_1424"/>
<dbReference type="PROSITE" id="PS51355">
    <property type="entry name" value="GLUTATHIONE_PEROXID_3"/>
    <property type="match status" value="1"/>
</dbReference>
<dbReference type="CDD" id="cd00340">
    <property type="entry name" value="GSH_Peroxidase"/>
    <property type="match status" value="1"/>
</dbReference>
<evidence type="ECO:0000313" key="6">
    <source>
        <dbReference type="EMBL" id="APC97936.1"/>
    </source>
</evidence>
<dbReference type="Pfam" id="PF00255">
    <property type="entry name" value="GSHPx"/>
    <property type="match status" value="1"/>
</dbReference>
<feature type="active site" evidence="4">
    <location>
        <position position="33"/>
    </location>
</feature>